<dbReference type="GO" id="GO:0003677">
    <property type="term" value="F:DNA binding"/>
    <property type="evidence" value="ECO:0007669"/>
    <property type="project" value="InterPro"/>
</dbReference>
<keyword evidence="4" id="KW-0678">Repressor</keyword>
<dbReference type="FunFam" id="2.30.30.140:FF:000037">
    <property type="entry name" value="Histone-lysine N-methyltransferase"/>
    <property type="match status" value="1"/>
</dbReference>
<dbReference type="InterPro" id="IPR002999">
    <property type="entry name" value="Tudor"/>
</dbReference>
<keyword evidence="6" id="KW-0808">Transferase</keyword>
<organism evidence="27 28">
    <name type="scientific">Lipotes vexillifer</name>
    <name type="common">Yangtze river dolphin</name>
    <dbReference type="NCBI Taxonomy" id="118797"/>
    <lineage>
        <taxon>Eukaryota</taxon>
        <taxon>Metazoa</taxon>
        <taxon>Chordata</taxon>
        <taxon>Craniata</taxon>
        <taxon>Vertebrata</taxon>
        <taxon>Euteleostomi</taxon>
        <taxon>Mammalia</taxon>
        <taxon>Eutheria</taxon>
        <taxon>Laurasiatheria</taxon>
        <taxon>Artiodactyla</taxon>
        <taxon>Whippomorpha</taxon>
        <taxon>Cetacea</taxon>
        <taxon>Odontoceti</taxon>
        <taxon>Lipotidae</taxon>
        <taxon>Lipotes</taxon>
    </lineage>
</organism>
<comment type="subcellular location">
    <subcellularLocation>
        <location evidence="2">Chromosome</location>
    </subcellularLocation>
    <subcellularLocation>
        <location evidence="1">Nucleus</location>
    </subcellularLocation>
</comment>
<evidence type="ECO:0000256" key="15">
    <source>
        <dbReference type="ARBA" id="ARBA00023242"/>
    </source>
</evidence>
<feature type="region of interest" description="Disordered" evidence="22">
    <location>
        <begin position="866"/>
        <end position="1159"/>
    </location>
</feature>
<dbReference type="PROSITE" id="PS50982">
    <property type="entry name" value="MBD"/>
    <property type="match status" value="1"/>
</dbReference>
<dbReference type="InterPro" id="IPR001739">
    <property type="entry name" value="Methyl_CpG_DNA-bd"/>
</dbReference>
<dbReference type="Pfam" id="PF18359">
    <property type="entry name" value="Tudor_5"/>
    <property type="match status" value="1"/>
</dbReference>
<evidence type="ECO:0000256" key="2">
    <source>
        <dbReference type="ARBA" id="ARBA00004286"/>
    </source>
</evidence>
<dbReference type="CDD" id="cd20382">
    <property type="entry name" value="Tudor_SETDB1_rpt1"/>
    <property type="match status" value="1"/>
</dbReference>
<keyword evidence="10" id="KW-0862">Zinc</keyword>
<dbReference type="PROSITE" id="PS50868">
    <property type="entry name" value="POST_SET"/>
    <property type="match status" value="1"/>
</dbReference>
<dbReference type="FunFam" id="2.170.270.10:FF:000020">
    <property type="entry name" value="Histone-lysine N-methyltransferase"/>
    <property type="match status" value="1"/>
</dbReference>
<dbReference type="InterPro" id="IPR016177">
    <property type="entry name" value="DNA-bd_dom_sf"/>
</dbReference>
<evidence type="ECO:0000256" key="16">
    <source>
        <dbReference type="ARBA" id="ARBA00039052"/>
    </source>
</evidence>
<dbReference type="GO" id="GO:0005634">
    <property type="term" value="C:nucleus"/>
    <property type="evidence" value="ECO:0007669"/>
    <property type="project" value="UniProtKB-SubCell"/>
</dbReference>
<feature type="compositionally biased region" description="Polar residues" evidence="22">
    <location>
        <begin position="434"/>
        <end position="445"/>
    </location>
</feature>
<feature type="compositionally biased region" description="Polar residues" evidence="22">
    <location>
        <begin position="1114"/>
        <end position="1138"/>
    </location>
</feature>
<dbReference type="InterPro" id="IPR041292">
    <property type="entry name" value="Tudor_4"/>
</dbReference>
<keyword evidence="3" id="KW-0158">Chromosome</keyword>
<dbReference type="PROSITE" id="PS51573">
    <property type="entry name" value="SAM_MT43_SUVAR39_1"/>
    <property type="match status" value="1"/>
</dbReference>
<evidence type="ECO:0000313" key="28">
    <source>
        <dbReference type="RefSeq" id="XP_007460300.1"/>
    </source>
</evidence>
<keyword evidence="8" id="KW-0479">Metal-binding</keyword>
<evidence type="ECO:0000256" key="20">
    <source>
        <dbReference type="ARBA" id="ARBA00078944"/>
    </source>
</evidence>
<evidence type="ECO:0000256" key="14">
    <source>
        <dbReference type="ARBA" id="ARBA00023163"/>
    </source>
</evidence>
<dbReference type="EC" id="2.1.1.366" evidence="16"/>
<dbReference type="Pfam" id="PF01429">
    <property type="entry name" value="MBD"/>
    <property type="match status" value="1"/>
</dbReference>
<dbReference type="PROSITE" id="PS50867">
    <property type="entry name" value="PRE_SET"/>
    <property type="match status" value="1"/>
</dbReference>
<dbReference type="GeneID" id="103076461"/>
<evidence type="ECO:0000256" key="17">
    <source>
        <dbReference type="ARBA" id="ARBA00052612"/>
    </source>
</evidence>
<evidence type="ECO:0000256" key="12">
    <source>
        <dbReference type="ARBA" id="ARBA00023015"/>
    </source>
</evidence>
<dbReference type="FunFam" id="2.30.30.140:FF:000034">
    <property type="entry name" value="Histone-lysine N-methyltransferase"/>
    <property type="match status" value="1"/>
</dbReference>
<evidence type="ECO:0000256" key="18">
    <source>
        <dbReference type="ARBA" id="ARBA00069310"/>
    </source>
</evidence>
<dbReference type="Gene3D" id="2.30.30.140">
    <property type="match status" value="3"/>
</dbReference>
<evidence type="ECO:0000256" key="3">
    <source>
        <dbReference type="ARBA" id="ARBA00022454"/>
    </source>
</evidence>
<evidence type="ECO:0000259" key="26">
    <source>
        <dbReference type="PROSITE" id="PS50982"/>
    </source>
</evidence>
<feature type="compositionally biased region" description="Pro residues" evidence="22">
    <location>
        <begin position="449"/>
        <end position="469"/>
    </location>
</feature>
<dbReference type="CDD" id="cd21181">
    <property type="entry name" value="Tudor_SETDB1_rpt2"/>
    <property type="match status" value="1"/>
</dbReference>
<evidence type="ECO:0000256" key="7">
    <source>
        <dbReference type="ARBA" id="ARBA00022691"/>
    </source>
</evidence>
<dbReference type="InterPro" id="IPR001214">
    <property type="entry name" value="SET_dom"/>
</dbReference>
<dbReference type="InterPro" id="IPR003616">
    <property type="entry name" value="Post-SET_dom"/>
</dbReference>
<evidence type="ECO:0000259" key="23">
    <source>
        <dbReference type="PROSITE" id="PS50280"/>
    </source>
</evidence>
<dbReference type="InterPro" id="IPR051516">
    <property type="entry name" value="SETDB_methyltransferase"/>
</dbReference>
<feature type="domain" description="SET" evidence="23">
    <location>
        <begin position="801"/>
        <end position="1264"/>
    </location>
</feature>
<dbReference type="PANTHER" id="PTHR46024">
    <property type="entry name" value="HISTONE-LYSINE N-METHYLTRANSFERASE EGGLESS"/>
    <property type="match status" value="1"/>
</dbReference>
<dbReference type="Pfam" id="PF00856">
    <property type="entry name" value="SET"/>
    <property type="match status" value="1"/>
</dbReference>
<feature type="domain" description="MBD" evidence="26">
    <location>
        <begin position="592"/>
        <end position="663"/>
    </location>
</feature>
<sequence length="1289" mass="142699">MSSLPGCIGLDAATAAVESEEIAELQQAVVEELGISMEELRQFIDEELEKMDCIQQRKKQLAELETWVIQKESEVAHVDQLFDDASRAVTNCESLVKDFYSKLGLQYRDSSSEDEASRPTEIIEIPDEDDDVLSIDSGDAGSRTPKDQKLREAMAALRKSAQDVQKFMDAVNKKSSSQDLHKGTLSQMSGELSKDGDLVVSMRILGKKRTKTWHKGTLIAIQTVGPGKKYKVKFDNKGKSLLSGNHIAYDYHPPADKLYVGSRVVAKYKDGNQVWLYAGIVAETPNVKNKLRYLVSFDDGYASYVTQSELYPICRPLKKTWEDIEDISCRDFIEEYITAYPNRPMVLLKSGQLIKTEWEGTWWKSRVEEVDGSLVRILFLDDKRCEWIYRGSTRLEPMFSMKTSSASTLEKKQGGQLRTRPNMGAVRSKGPVVQYTQDLTSTGTQFKPVEPPQPTAPPAPPAPPGPPLSPQAGDSDLESQLAQSRKQVAKKSTSFRPGSVGSGHSSPTSPALSENAPGGKPGISQTHRSPLGSTTSAPAPPAPPAPPAFHGMLERAPAEPSYRAPMEKLFYLPHVCSYTCLSRVRPMRNEQYRGKNPLLVPLLYDFRRMTARRRVNRKMGFHVIYKTPCGLCLRTMQEIERYLFETGCDFLFLEMFCLDPYVLVDRKFQPYKPFYYILDITYGKEDVPLSCVNEIDTTPPPQVAYSKERIPGKGVFINTGPEFLVGCDCKDGCRDKSKCACHQLTIQATACTPGGQINSNSGYQYKRLEECLPTGVYECNKRCNCDPNMCTNRLVQHGLQVRLQLFKTQNKGWGIRCLDDIAKGSFVCIYAGKILTDDFADKEGLEMGDEYFANLDHIESVENFKEGYESDAPCSSDSSGVDLKDQEDGNSGTEDPEESNDDSSDDNFCKDEDFSTSSVWRSYATRRQTRGQKENGLSEMPSKDSRPPDVGPPRVPVPPSIPVGGCNPPSSEETPKNKVASWLSCNSVSEGGFADSDSRSSFKTSEGGEGHAGGGRGEAEKASTSGLGFKDEGDIKQPKKEDPDDRNKMSVVTESSRNYGYNPSPVKTEGLRRPPSKTSMHQSRRLMASAQSNPDDILTLSSSTESEGESGTSRKPTAGQTSATAVDSDDIQTISSGSEGDDFEDKKNMSGPMKRQVAVKSTRGFALKSTHGIAIKSTNMASVEKGESAPVRKNTRQFYDGEESCYIIDAKLEGNLGRYLNHSCSPNLFVQNVFVDTHDLRFPWVAFFASKRIRAGTELTWDYNYEVGSVEGKELLCCCGAIECRGRLL</sequence>
<dbReference type="FunFam" id="2.170.270.10:FF:000017">
    <property type="entry name" value="Histone-lysine N-methyltransferase"/>
    <property type="match status" value="1"/>
</dbReference>
<dbReference type="SMART" id="SM00391">
    <property type="entry name" value="MBD"/>
    <property type="match status" value="1"/>
</dbReference>
<keyword evidence="27" id="KW-1185">Reference proteome</keyword>
<feature type="compositionally biased region" description="Pro residues" evidence="22">
    <location>
        <begin position="538"/>
        <end position="547"/>
    </location>
</feature>
<dbReference type="GO" id="GO:0005694">
    <property type="term" value="C:chromosome"/>
    <property type="evidence" value="ECO:0007669"/>
    <property type="project" value="UniProtKB-SubCell"/>
</dbReference>
<keyword evidence="14" id="KW-0804">Transcription</keyword>
<dbReference type="PROSITE" id="PS50280">
    <property type="entry name" value="SET"/>
    <property type="match status" value="1"/>
</dbReference>
<dbReference type="GO" id="GO:0032259">
    <property type="term" value="P:methylation"/>
    <property type="evidence" value="ECO:0007669"/>
    <property type="project" value="UniProtKB-KW"/>
</dbReference>
<dbReference type="CTD" id="9869"/>
<evidence type="ECO:0000256" key="1">
    <source>
        <dbReference type="ARBA" id="ARBA00004123"/>
    </source>
</evidence>
<evidence type="ECO:0000256" key="9">
    <source>
        <dbReference type="ARBA" id="ARBA00022737"/>
    </source>
</evidence>
<evidence type="ECO:0000313" key="27">
    <source>
        <dbReference type="Proteomes" id="UP000265300"/>
    </source>
</evidence>
<dbReference type="STRING" id="118797.A0A340XMQ9"/>
<keyword evidence="11" id="KW-0156">Chromatin regulator</keyword>
<dbReference type="OrthoDB" id="308383at2759"/>
<evidence type="ECO:0000256" key="11">
    <source>
        <dbReference type="ARBA" id="ARBA00022853"/>
    </source>
</evidence>
<feature type="compositionally biased region" description="Basic and acidic residues" evidence="22">
    <location>
        <begin position="1029"/>
        <end position="1048"/>
    </location>
</feature>
<feature type="domain" description="Post-SET" evidence="25">
    <location>
        <begin position="1273"/>
        <end position="1289"/>
    </location>
</feature>
<dbReference type="Pfam" id="PF05033">
    <property type="entry name" value="Pre-SET"/>
    <property type="match status" value="1"/>
</dbReference>
<dbReference type="Proteomes" id="UP000265300">
    <property type="component" value="Unplaced"/>
</dbReference>
<evidence type="ECO:0000259" key="25">
    <source>
        <dbReference type="PROSITE" id="PS50868"/>
    </source>
</evidence>
<dbReference type="InterPro" id="IPR025796">
    <property type="entry name" value="Hist-Lys_N-MeTrfase_SETDB1"/>
</dbReference>
<dbReference type="InterPro" id="IPR046341">
    <property type="entry name" value="SET_dom_sf"/>
</dbReference>
<dbReference type="Pfam" id="PF18358">
    <property type="entry name" value="Tudor_4"/>
    <property type="match status" value="1"/>
</dbReference>
<keyword evidence="15" id="KW-0539">Nucleus</keyword>
<dbReference type="InterPro" id="IPR047232">
    <property type="entry name" value="SETDB1/2-like_MBD"/>
</dbReference>
<keyword evidence="5" id="KW-0489">Methyltransferase</keyword>
<dbReference type="SUPFAM" id="SSF82199">
    <property type="entry name" value="SET domain"/>
    <property type="match status" value="1"/>
</dbReference>
<dbReference type="CDD" id="cd10517">
    <property type="entry name" value="SET_SETDB1"/>
    <property type="match status" value="1"/>
</dbReference>
<dbReference type="GO" id="GO:0140947">
    <property type="term" value="F:histone H3K9me2 methyltransferase activity"/>
    <property type="evidence" value="ECO:0007669"/>
    <property type="project" value="UniProtKB-EC"/>
</dbReference>
<accession>A0A340XMQ9</accession>
<dbReference type="InterPro" id="IPR007728">
    <property type="entry name" value="Pre-SET_dom"/>
</dbReference>
<feature type="compositionally biased region" description="Pro residues" evidence="22">
    <location>
        <begin position="949"/>
        <end position="961"/>
    </location>
</feature>
<dbReference type="GO" id="GO:0070828">
    <property type="term" value="P:heterochromatin organization"/>
    <property type="evidence" value="ECO:0007669"/>
    <property type="project" value="TreeGrafter"/>
</dbReference>
<dbReference type="InParanoid" id="A0A340XMQ9"/>
<name>A0A340XMQ9_LIPVE</name>
<dbReference type="FunCoup" id="A0A340XMQ9">
    <property type="interactions" value="3485"/>
</dbReference>
<evidence type="ECO:0000259" key="24">
    <source>
        <dbReference type="PROSITE" id="PS50867"/>
    </source>
</evidence>
<evidence type="ECO:0000256" key="21">
    <source>
        <dbReference type="SAM" id="Coils"/>
    </source>
</evidence>
<feature type="coiled-coil region" evidence="21">
    <location>
        <begin position="37"/>
        <end position="64"/>
    </location>
</feature>
<feature type="region of interest" description="Disordered" evidence="22">
    <location>
        <begin position="403"/>
        <end position="552"/>
    </location>
</feature>
<feature type="compositionally biased region" description="Low complexity" evidence="22">
    <location>
        <begin position="1098"/>
        <end position="1113"/>
    </location>
</feature>
<evidence type="ECO:0000256" key="8">
    <source>
        <dbReference type="ARBA" id="ARBA00022723"/>
    </source>
</evidence>
<keyword evidence="12" id="KW-0805">Transcription regulation</keyword>
<dbReference type="InterPro" id="IPR041291">
    <property type="entry name" value="TUDOR_5"/>
</dbReference>
<dbReference type="PANTHER" id="PTHR46024:SF2">
    <property type="entry name" value="HISTONE-LYSINE N-METHYLTRANSFERASE SETDB1"/>
    <property type="match status" value="1"/>
</dbReference>
<evidence type="ECO:0000256" key="10">
    <source>
        <dbReference type="ARBA" id="ARBA00022833"/>
    </source>
</evidence>
<dbReference type="GO" id="GO:1990841">
    <property type="term" value="F:promoter-specific chromatin binding"/>
    <property type="evidence" value="ECO:0007669"/>
    <property type="project" value="UniProtKB-ARBA"/>
</dbReference>
<dbReference type="CDD" id="cd01395">
    <property type="entry name" value="HMT_MBD"/>
    <property type="match status" value="1"/>
</dbReference>
<protein>
    <recommendedName>
        <fullName evidence="18">Histone-lysine N-methyltransferase SETDB1</fullName>
        <ecNumber evidence="16">2.1.1.366</ecNumber>
    </recommendedName>
    <alternativeName>
        <fullName evidence="19">ERG-associated protein with SET domain</fullName>
    </alternativeName>
    <alternativeName>
        <fullName evidence="20">SET domain bifurcated 1</fullName>
    </alternativeName>
</protein>
<reference evidence="28" key="1">
    <citation type="submission" date="2025-08" db="UniProtKB">
        <authorList>
            <consortium name="RefSeq"/>
        </authorList>
    </citation>
    <scope>IDENTIFICATION</scope>
</reference>
<evidence type="ECO:0000256" key="5">
    <source>
        <dbReference type="ARBA" id="ARBA00022603"/>
    </source>
</evidence>
<keyword evidence="9" id="KW-0677">Repeat</keyword>
<dbReference type="FunFam" id="2.30.30.140:FF:000054">
    <property type="entry name" value="Histone-lysine N-methyltransferase"/>
    <property type="match status" value="1"/>
</dbReference>
<feature type="compositionally biased region" description="Polar residues" evidence="22">
    <location>
        <begin position="523"/>
        <end position="536"/>
    </location>
</feature>
<keyword evidence="13 21" id="KW-0175">Coiled coil</keyword>
<dbReference type="SMART" id="SM00317">
    <property type="entry name" value="SET"/>
    <property type="match status" value="1"/>
</dbReference>
<dbReference type="SUPFAM" id="SSF54171">
    <property type="entry name" value="DNA-binding domain"/>
    <property type="match status" value="1"/>
</dbReference>
<feature type="compositionally biased region" description="Acidic residues" evidence="22">
    <location>
        <begin position="894"/>
        <end position="905"/>
    </location>
</feature>
<dbReference type="GO" id="GO:0006346">
    <property type="term" value="P:DNA methylation-dependent constitutive heterochromatin formation"/>
    <property type="evidence" value="ECO:0007669"/>
    <property type="project" value="UniProtKB-ARBA"/>
</dbReference>
<evidence type="ECO:0000256" key="19">
    <source>
        <dbReference type="ARBA" id="ARBA00075509"/>
    </source>
</evidence>
<feature type="region of interest" description="Disordered" evidence="22">
    <location>
        <begin position="126"/>
        <end position="148"/>
    </location>
</feature>
<evidence type="ECO:0000256" key="6">
    <source>
        <dbReference type="ARBA" id="ARBA00022679"/>
    </source>
</evidence>
<dbReference type="RefSeq" id="XP_007460300.1">
    <property type="nucleotide sequence ID" value="XM_007460238.1"/>
</dbReference>
<evidence type="ECO:0000256" key="22">
    <source>
        <dbReference type="SAM" id="MobiDB-lite"/>
    </source>
</evidence>
<keyword evidence="7" id="KW-0949">S-adenosyl-L-methionine</keyword>
<gene>
    <name evidence="28" type="primary">SETDB1</name>
</gene>
<proteinExistence type="predicted"/>
<dbReference type="SMART" id="SM00333">
    <property type="entry name" value="TUDOR"/>
    <property type="match status" value="2"/>
</dbReference>
<dbReference type="Pfam" id="PF18300">
    <property type="entry name" value="DUF5604"/>
    <property type="match status" value="1"/>
</dbReference>
<feature type="domain" description="Pre-SET" evidence="24">
    <location>
        <begin position="725"/>
        <end position="798"/>
    </location>
</feature>
<feature type="compositionally biased region" description="Polar residues" evidence="22">
    <location>
        <begin position="478"/>
        <end position="512"/>
    </location>
</feature>
<feature type="compositionally biased region" description="Polar residues" evidence="22">
    <location>
        <begin position="1050"/>
        <end position="1061"/>
    </location>
</feature>
<comment type="catalytic activity">
    <reaction evidence="17">
        <text>N(6),N(6)-dimethyl-L-lysyl(9)-[histone H3] + S-adenosyl-L-methionine = N(6),N(6),N(6)-trimethyl-L-lysyl(9)-[histone H3] + S-adenosyl-L-homocysteine + H(+)</text>
        <dbReference type="Rhea" id="RHEA:60288"/>
        <dbReference type="Rhea" id="RHEA-COMP:15538"/>
        <dbReference type="Rhea" id="RHEA-COMP:15541"/>
        <dbReference type="ChEBI" id="CHEBI:15378"/>
        <dbReference type="ChEBI" id="CHEBI:57856"/>
        <dbReference type="ChEBI" id="CHEBI:59789"/>
        <dbReference type="ChEBI" id="CHEBI:61961"/>
        <dbReference type="ChEBI" id="CHEBI:61976"/>
        <dbReference type="EC" id="2.1.1.366"/>
    </reaction>
    <physiologicalReaction direction="left-to-right" evidence="17">
        <dbReference type="Rhea" id="RHEA:60289"/>
    </physiologicalReaction>
</comment>
<evidence type="ECO:0000256" key="13">
    <source>
        <dbReference type="ARBA" id="ARBA00023054"/>
    </source>
</evidence>
<dbReference type="GO" id="GO:0008270">
    <property type="term" value="F:zinc ion binding"/>
    <property type="evidence" value="ECO:0007669"/>
    <property type="project" value="InterPro"/>
</dbReference>
<evidence type="ECO:0000256" key="4">
    <source>
        <dbReference type="ARBA" id="ARBA00022491"/>
    </source>
</evidence>
<dbReference type="SMART" id="SM00468">
    <property type="entry name" value="PreSET"/>
    <property type="match status" value="1"/>
</dbReference>
<dbReference type="Gene3D" id="2.170.270.10">
    <property type="entry name" value="SET domain"/>
    <property type="match status" value="2"/>
</dbReference>
<dbReference type="InterPro" id="IPR040880">
    <property type="entry name" value="DUF5604"/>
</dbReference>